<gene>
    <name evidence="2" type="ORF">NZH93_48190</name>
</gene>
<feature type="region of interest" description="Disordered" evidence="1">
    <location>
        <begin position="45"/>
        <end position="65"/>
    </location>
</feature>
<evidence type="ECO:0000313" key="2">
    <source>
        <dbReference type="EMBL" id="MCS7484658.1"/>
    </source>
</evidence>
<dbReference type="Proteomes" id="UP001141259">
    <property type="component" value="Unassembled WGS sequence"/>
</dbReference>
<protein>
    <submittedName>
        <fullName evidence="2">Uncharacterized protein</fullName>
    </submittedName>
</protein>
<reference evidence="2" key="1">
    <citation type="submission" date="2022-08" db="EMBL/GenBank/DDBJ databases">
        <authorList>
            <person name="Tistechok S."/>
            <person name="Samborskyy M."/>
            <person name="Roman I."/>
        </authorList>
    </citation>
    <scope>NUCLEOTIDE SEQUENCE</scope>
    <source>
        <strain evidence="2">DSM 103496</strain>
    </source>
</reference>
<evidence type="ECO:0000313" key="3">
    <source>
        <dbReference type="Proteomes" id="UP001141259"/>
    </source>
</evidence>
<sequence>MKFVSPQYPQLVVHDLGVTFVDGEAEVTDKDTIEALRGLPAELGVRAAGGRPPSAVTGKTGKDPA</sequence>
<accession>A0A9X2VZJ6</accession>
<name>A0A9X2VZJ6_9PSEU</name>
<dbReference type="EMBL" id="JANYMP010000051">
    <property type="protein sequence ID" value="MCS7484658.1"/>
    <property type="molecule type" value="Genomic_DNA"/>
</dbReference>
<dbReference type="RefSeq" id="WP_259630104.1">
    <property type="nucleotide sequence ID" value="NZ_JANYMP010000051.1"/>
</dbReference>
<organism evidence="2 3">
    <name type="scientific">Umezawaea endophytica</name>
    <dbReference type="NCBI Taxonomy" id="1654476"/>
    <lineage>
        <taxon>Bacteria</taxon>
        <taxon>Bacillati</taxon>
        <taxon>Actinomycetota</taxon>
        <taxon>Actinomycetes</taxon>
        <taxon>Pseudonocardiales</taxon>
        <taxon>Pseudonocardiaceae</taxon>
        <taxon>Umezawaea</taxon>
    </lineage>
</organism>
<proteinExistence type="predicted"/>
<comment type="caution">
    <text evidence="2">The sequence shown here is derived from an EMBL/GenBank/DDBJ whole genome shotgun (WGS) entry which is preliminary data.</text>
</comment>
<keyword evidence="3" id="KW-1185">Reference proteome</keyword>
<evidence type="ECO:0000256" key="1">
    <source>
        <dbReference type="SAM" id="MobiDB-lite"/>
    </source>
</evidence>
<dbReference type="AlphaFoldDB" id="A0A9X2VZJ6"/>